<accession>A0A7Z8P2E7</accession>
<keyword evidence="5" id="KW-0067">ATP-binding</keyword>
<dbReference type="GO" id="GO:0005524">
    <property type="term" value="F:ATP binding"/>
    <property type="evidence" value="ECO:0007669"/>
    <property type="project" value="UniProtKB-KW"/>
</dbReference>
<evidence type="ECO:0000256" key="1">
    <source>
        <dbReference type="ARBA" id="ARBA00001619"/>
    </source>
</evidence>
<dbReference type="RefSeq" id="WP_154809142.1">
    <property type="nucleotide sequence ID" value="NZ_VIAQ01000012.1"/>
</dbReference>
<dbReference type="EC" id="6.2.1.13" evidence="2"/>
<dbReference type="EMBL" id="VIAQ01000012">
    <property type="protein sequence ID" value="TQD26106.1"/>
    <property type="molecule type" value="Genomic_DNA"/>
</dbReference>
<organism evidence="6 7">
    <name type="scientific">Methanolobus vulcani</name>
    <dbReference type="NCBI Taxonomy" id="38026"/>
    <lineage>
        <taxon>Archaea</taxon>
        <taxon>Methanobacteriati</taxon>
        <taxon>Methanobacteriota</taxon>
        <taxon>Stenosarchaea group</taxon>
        <taxon>Methanomicrobia</taxon>
        <taxon>Methanosarcinales</taxon>
        <taxon>Methanosarcinaceae</taxon>
        <taxon>Methanolobus</taxon>
    </lineage>
</organism>
<evidence type="ECO:0000256" key="4">
    <source>
        <dbReference type="ARBA" id="ARBA00022741"/>
    </source>
</evidence>
<dbReference type="Pfam" id="PF13549">
    <property type="entry name" value="ATP-grasp_5"/>
    <property type="match status" value="1"/>
</dbReference>
<dbReference type="SUPFAM" id="SSF56059">
    <property type="entry name" value="Glutathione synthetase ATP-binding domain-like"/>
    <property type="match status" value="1"/>
</dbReference>
<proteinExistence type="predicted"/>
<dbReference type="PANTHER" id="PTHR43334:SF1">
    <property type="entry name" value="3-HYDROXYPROPIONATE--COA LIGASE [ADP-FORMING]"/>
    <property type="match status" value="1"/>
</dbReference>
<dbReference type="Gene3D" id="3.30.1490.20">
    <property type="entry name" value="ATP-grasp fold, A domain"/>
    <property type="match status" value="1"/>
</dbReference>
<dbReference type="GO" id="GO:0043758">
    <property type="term" value="F:acetate-CoA ligase (ADP-forming) activity"/>
    <property type="evidence" value="ECO:0007669"/>
    <property type="project" value="UniProtKB-EC"/>
</dbReference>
<dbReference type="Gene3D" id="3.30.470.20">
    <property type="entry name" value="ATP-grasp fold, B domain"/>
    <property type="match status" value="1"/>
</dbReference>
<evidence type="ECO:0000256" key="5">
    <source>
        <dbReference type="ARBA" id="ARBA00022840"/>
    </source>
</evidence>
<evidence type="ECO:0000313" key="6">
    <source>
        <dbReference type="EMBL" id="TQD26106.1"/>
    </source>
</evidence>
<name>A0A7Z8P2E7_9EURY</name>
<evidence type="ECO:0000256" key="3">
    <source>
        <dbReference type="ARBA" id="ARBA00022598"/>
    </source>
</evidence>
<protein>
    <recommendedName>
        <fullName evidence="2">acetate--CoA ligase (ADP-forming)</fullName>
        <ecNumber evidence="2">6.2.1.13</ecNumber>
    </recommendedName>
</protein>
<dbReference type="InterPro" id="IPR013815">
    <property type="entry name" value="ATP_grasp_subdomain_1"/>
</dbReference>
<evidence type="ECO:0000256" key="2">
    <source>
        <dbReference type="ARBA" id="ARBA00012957"/>
    </source>
</evidence>
<dbReference type="PANTHER" id="PTHR43334">
    <property type="entry name" value="ACETATE--COA LIGASE [ADP-FORMING]"/>
    <property type="match status" value="1"/>
</dbReference>
<comment type="caution">
    <text evidence="6">The sequence shown here is derived from an EMBL/GenBank/DDBJ whole genome shotgun (WGS) entry which is preliminary data.</text>
</comment>
<sequence length="237" mass="26978">MDMKVVDNIINNVLNEGRHHLLETEAKALISQWDIPVPNSILIKGTEYQEIGMDRIKPPFVLKVVSKDILHKTEVGGVISDLRDRDDVRNAVIRMRRDLEENVPQARIEGFLLEEFVSRGVEVIIGGMRDPQFGPVIMFGTGGVMVELMKDVSFRLAPLDQRESMAMMEELRGYPLLTGYRGSKSVDRELLASIIMKVSDIITKIEEIREIEINPLFVYEDGVMAVDTRVILELEER</sequence>
<dbReference type="Proteomes" id="UP000319335">
    <property type="component" value="Unassembled WGS sequence"/>
</dbReference>
<reference evidence="6 7" key="1">
    <citation type="submission" date="2019-06" db="EMBL/GenBank/DDBJ databases">
        <title>Draft genome sequence of Methanolobus vulcani B1d.</title>
        <authorList>
            <person name="Creighbaum A.J."/>
            <person name="Ticak T."/>
            <person name="Hariraju D."/>
            <person name="Arivett B.A."/>
            <person name="Ferguson D.J.Jr."/>
        </authorList>
    </citation>
    <scope>NUCLEOTIDE SEQUENCE [LARGE SCALE GENOMIC DNA]</scope>
    <source>
        <strain evidence="6 7">B1d</strain>
    </source>
</reference>
<evidence type="ECO:0000313" key="7">
    <source>
        <dbReference type="Proteomes" id="UP000319335"/>
    </source>
</evidence>
<dbReference type="InterPro" id="IPR051538">
    <property type="entry name" value="Acyl-CoA_Synth/Transferase"/>
</dbReference>
<dbReference type="OrthoDB" id="18103at2157"/>
<keyword evidence="3" id="KW-0436">Ligase</keyword>
<keyword evidence="4" id="KW-0547">Nucleotide-binding</keyword>
<keyword evidence="7" id="KW-1185">Reference proteome</keyword>
<gene>
    <name evidence="6" type="ORF">FKV42_04905</name>
</gene>
<comment type="catalytic activity">
    <reaction evidence="1">
        <text>acetate + ATP + CoA = acetyl-CoA + ADP + phosphate</text>
        <dbReference type="Rhea" id="RHEA:15081"/>
        <dbReference type="ChEBI" id="CHEBI:30089"/>
        <dbReference type="ChEBI" id="CHEBI:30616"/>
        <dbReference type="ChEBI" id="CHEBI:43474"/>
        <dbReference type="ChEBI" id="CHEBI:57287"/>
        <dbReference type="ChEBI" id="CHEBI:57288"/>
        <dbReference type="ChEBI" id="CHEBI:456216"/>
        <dbReference type="EC" id="6.2.1.13"/>
    </reaction>
</comment>
<dbReference type="AlphaFoldDB" id="A0A7Z8P2E7"/>